<feature type="chain" id="PRO_5023529291" description="Arginine biosynthesis bifunctional protein ArgJ alpha chain" evidence="8">
    <location>
        <begin position="1"/>
        <end position="188"/>
    </location>
</feature>
<dbReference type="NCBIfam" id="TIGR00120">
    <property type="entry name" value="ArgJ"/>
    <property type="match status" value="1"/>
</dbReference>
<keyword evidence="6 8" id="KW-0068">Autocatalytic cleavage</keyword>
<evidence type="ECO:0000256" key="3">
    <source>
        <dbReference type="ARBA" id="ARBA00022571"/>
    </source>
</evidence>
<feature type="binding site" evidence="8">
    <location>
        <position position="189"/>
    </location>
    <ligand>
        <name>substrate</name>
    </ligand>
</feature>
<dbReference type="InterPro" id="IPR002813">
    <property type="entry name" value="Arg_biosynth_ArgJ"/>
</dbReference>
<dbReference type="Gene3D" id="3.60.70.12">
    <property type="entry name" value="L-amino peptidase D-ALA esterase/amidase"/>
    <property type="match status" value="1"/>
</dbReference>
<dbReference type="Gene3D" id="3.10.20.340">
    <property type="entry name" value="ArgJ beta chain, C-terminal domain"/>
    <property type="match status" value="1"/>
</dbReference>
<keyword evidence="5 8" id="KW-0808">Transferase</keyword>
<feature type="binding site" evidence="8">
    <location>
        <position position="405"/>
    </location>
    <ligand>
        <name>substrate</name>
    </ligand>
</feature>
<evidence type="ECO:0000256" key="1">
    <source>
        <dbReference type="ARBA" id="ARBA00006774"/>
    </source>
</evidence>
<comment type="subcellular location">
    <subcellularLocation>
        <location evidence="8">Cytoplasm</location>
    </subcellularLocation>
</comment>
<dbReference type="GO" id="GO:0004042">
    <property type="term" value="F:L-glutamate N-acetyltransferase activity"/>
    <property type="evidence" value="ECO:0007669"/>
    <property type="project" value="UniProtKB-UniRule"/>
</dbReference>
<keyword evidence="4 8" id="KW-0028">Amino-acid biosynthesis</keyword>
<dbReference type="SUPFAM" id="SSF56266">
    <property type="entry name" value="DmpA/ArgJ-like"/>
    <property type="match status" value="1"/>
</dbReference>
<proteinExistence type="inferred from homology"/>
<dbReference type="NCBIfam" id="NF003802">
    <property type="entry name" value="PRK05388.1"/>
    <property type="match status" value="1"/>
</dbReference>
<dbReference type="UniPathway" id="UPA00068">
    <property type="reaction ID" value="UER00106"/>
</dbReference>
<name>A0A1X7AGX2_9GAMM</name>
<dbReference type="PANTHER" id="PTHR23100">
    <property type="entry name" value="ARGININE BIOSYNTHESIS BIFUNCTIONAL PROTEIN ARGJ"/>
    <property type="match status" value="1"/>
</dbReference>
<evidence type="ECO:0000313" key="9">
    <source>
        <dbReference type="EMBL" id="SMA34343.1"/>
    </source>
</evidence>
<dbReference type="OrthoDB" id="9804242at2"/>
<keyword evidence="8" id="KW-0511">Multifunctional enzyme</keyword>
<evidence type="ECO:0000256" key="8">
    <source>
        <dbReference type="HAMAP-Rule" id="MF_01106"/>
    </source>
</evidence>
<keyword evidence="10" id="KW-1185">Reference proteome</keyword>
<protein>
    <recommendedName>
        <fullName evidence="8">Arginine biosynthesis bifunctional protein ArgJ</fullName>
    </recommendedName>
    <domain>
        <recommendedName>
            <fullName evidence="8">Glutamate N-acetyltransferase</fullName>
            <ecNumber evidence="8">2.3.1.35</ecNumber>
        </recommendedName>
        <alternativeName>
            <fullName evidence="8">Ornithine acetyltransferase</fullName>
            <shortName evidence="8">OATase</shortName>
        </alternativeName>
        <alternativeName>
            <fullName evidence="8">Ornithine transacetylase</fullName>
        </alternativeName>
    </domain>
    <domain>
        <recommendedName>
            <fullName evidence="8">Amino-acid acetyltransferase</fullName>
            <ecNumber evidence="8">2.3.1.1</ecNumber>
        </recommendedName>
        <alternativeName>
            <fullName evidence="8">N-acetylglutamate synthase</fullName>
            <shortName evidence="8">AGSase</shortName>
        </alternativeName>
    </domain>
    <component>
        <recommendedName>
            <fullName evidence="8">Arginine biosynthesis bifunctional protein ArgJ alpha chain</fullName>
        </recommendedName>
    </component>
    <component>
        <recommendedName>
            <fullName evidence="8">Arginine biosynthesis bifunctional protein ArgJ beta chain</fullName>
        </recommendedName>
    </component>
</protein>
<sequence length="405" mass="43617">MAVGLPPSGDLYPVKGFELGTVKAGVRYPDRKDLVVMRWPESASIAGLFTLNKFCAAPVQLSRSRLNKAPCALVVNTGNANAGTGDRGVEDALSTTAAVSDVLGCEANQVLSFSTGVIGEYLPVTTIVENVPRCVEEFSPDGWWDAAEGIMTTDTHPKGFSVRFQHEGEEFTVTGIAKGSGMIHPNMATMLTYIVTDASIEQELLRNLWKEVVDQTFNRITVDGDTSTNDSAILIATGSVGNQLFSAKDNPLYQTVYNAIFEVAEKLAKALVMDGEGATRFVTMAVEGAESIEQAHTVANTVALSPLVKTALFACDPNWGRILAAAGRAPVDNLDADKIRIWLDDVLIAERGGVAGSYREEAGQVVMDRDAYTIRIDLGLGDKQAKVWTSDLSHDYVTINAEYRT</sequence>
<reference evidence="9 10" key="1">
    <citation type="submission" date="2017-03" db="EMBL/GenBank/DDBJ databases">
        <authorList>
            <person name="Afonso C.L."/>
            <person name="Miller P.J."/>
            <person name="Scott M.A."/>
            <person name="Spackman E."/>
            <person name="Goraichik I."/>
            <person name="Dimitrov K.M."/>
            <person name="Suarez D.L."/>
            <person name="Swayne D.E."/>
        </authorList>
    </citation>
    <scope>NUCLEOTIDE SEQUENCE [LARGE SCALE GENOMIC DNA]</scope>
    <source>
        <strain evidence="9">SB41UT1</strain>
    </source>
</reference>
<comment type="catalytic activity">
    <reaction evidence="8">
        <text>N(2)-acetyl-L-ornithine + L-glutamate = N-acetyl-L-glutamate + L-ornithine</text>
        <dbReference type="Rhea" id="RHEA:15349"/>
        <dbReference type="ChEBI" id="CHEBI:29985"/>
        <dbReference type="ChEBI" id="CHEBI:44337"/>
        <dbReference type="ChEBI" id="CHEBI:46911"/>
        <dbReference type="ChEBI" id="CHEBI:57805"/>
        <dbReference type="EC" id="2.3.1.35"/>
    </reaction>
</comment>
<evidence type="ECO:0000256" key="6">
    <source>
        <dbReference type="ARBA" id="ARBA00022813"/>
    </source>
</evidence>
<dbReference type="EC" id="2.3.1.35" evidence="8"/>
<keyword evidence="8" id="KW-0963">Cytoplasm</keyword>
<dbReference type="HAMAP" id="MF_01106">
    <property type="entry name" value="ArgJ"/>
    <property type="match status" value="1"/>
</dbReference>
<organism evidence="9 10">
    <name type="scientific">Parendozoicomonas haliclonae</name>
    <dbReference type="NCBI Taxonomy" id="1960125"/>
    <lineage>
        <taxon>Bacteria</taxon>
        <taxon>Pseudomonadati</taxon>
        <taxon>Pseudomonadota</taxon>
        <taxon>Gammaproteobacteria</taxon>
        <taxon>Oceanospirillales</taxon>
        <taxon>Endozoicomonadaceae</taxon>
        <taxon>Parendozoicomonas</taxon>
    </lineage>
</organism>
<dbReference type="PANTHER" id="PTHR23100:SF0">
    <property type="entry name" value="ARGININE BIOSYNTHESIS BIFUNCTIONAL PROTEIN ARGJ, MITOCHONDRIAL"/>
    <property type="match status" value="1"/>
</dbReference>
<comment type="similarity">
    <text evidence="1 8">Belongs to the ArgJ family.</text>
</comment>
<feature type="site" description="Involved in the stabilization of negative charge on the oxyanion by the formation of the oxyanion hole" evidence="8">
    <location>
        <position position="115"/>
    </location>
</feature>
<evidence type="ECO:0000256" key="5">
    <source>
        <dbReference type="ARBA" id="ARBA00022679"/>
    </source>
</evidence>
<dbReference type="InterPro" id="IPR042195">
    <property type="entry name" value="ArgJ_beta_C"/>
</dbReference>
<comment type="subunit">
    <text evidence="2 8">Heterotetramer of two alpha and two beta chains.</text>
</comment>
<accession>A0A1X7AGX2</accession>
<feature type="site" description="Cleavage; by autolysis" evidence="8">
    <location>
        <begin position="188"/>
        <end position="189"/>
    </location>
</feature>
<evidence type="ECO:0000256" key="7">
    <source>
        <dbReference type="ARBA" id="ARBA00023315"/>
    </source>
</evidence>
<feature type="binding site" evidence="8">
    <location>
        <position position="178"/>
    </location>
    <ligand>
        <name>substrate</name>
    </ligand>
</feature>
<dbReference type="RefSeq" id="WP_087106344.1">
    <property type="nucleotide sequence ID" value="NZ_CBCSCN010000004.1"/>
</dbReference>
<evidence type="ECO:0000256" key="2">
    <source>
        <dbReference type="ARBA" id="ARBA00011475"/>
    </source>
</evidence>
<dbReference type="GO" id="GO:0004358">
    <property type="term" value="F:L-glutamate N-acetyltransferase activity, acting on acetyl-L-ornithine as donor"/>
    <property type="evidence" value="ECO:0007669"/>
    <property type="project" value="UniProtKB-UniRule"/>
</dbReference>
<evidence type="ECO:0000256" key="4">
    <source>
        <dbReference type="ARBA" id="ARBA00022605"/>
    </source>
</evidence>
<feature type="site" description="Involved in the stabilization of negative charge on the oxyanion by the formation of the oxyanion hole" evidence="8">
    <location>
        <position position="116"/>
    </location>
</feature>
<feature type="active site" description="Nucleophile" evidence="8">
    <location>
        <position position="189"/>
    </location>
</feature>
<comment type="catalytic activity">
    <reaction evidence="8">
        <text>L-glutamate + acetyl-CoA = N-acetyl-L-glutamate + CoA + H(+)</text>
        <dbReference type="Rhea" id="RHEA:24292"/>
        <dbReference type="ChEBI" id="CHEBI:15378"/>
        <dbReference type="ChEBI" id="CHEBI:29985"/>
        <dbReference type="ChEBI" id="CHEBI:44337"/>
        <dbReference type="ChEBI" id="CHEBI:57287"/>
        <dbReference type="ChEBI" id="CHEBI:57288"/>
        <dbReference type="EC" id="2.3.1.1"/>
    </reaction>
</comment>
<dbReference type="AlphaFoldDB" id="A0A1X7AGX2"/>
<feature type="binding site" evidence="8">
    <location>
        <position position="152"/>
    </location>
    <ligand>
        <name>substrate</name>
    </ligand>
</feature>
<dbReference type="CDD" id="cd02152">
    <property type="entry name" value="OAT"/>
    <property type="match status" value="1"/>
</dbReference>
<feature type="chain" id="PRO_5023529290" description="Arginine biosynthesis bifunctional protein ArgJ beta chain" evidence="8">
    <location>
        <begin position="189"/>
        <end position="405"/>
    </location>
</feature>
<dbReference type="InterPro" id="IPR016117">
    <property type="entry name" value="ArgJ-like_dom_sf"/>
</dbReference>
<dbReference type="FunFam" id="3.60.70.12:FF:000001">
    <property type="entry name" value="Arginine biosynthesis bifunctional protein ArgJ, chloroplastic"/>
    <property type="match status" value="1"/>
</dbReference>
<feature type="binding site" evidence="8">
    <location>
        <position position="400"/>
    </location>
    <ligand>
        <name>substrate</name>
    </ligand>
</feature>
<feature type="binding site" evidence="8">
    <location>
        <position position="276"/>
    </location>
    <ligand>
        <name>substrate</name>
    </ligand>
</feature>
<dbReference type="GO" id="GO:0006526">
    <property type="term" value="P:L-arginine biosynthetic process"/>
    <property type="evidence" value="ECO:0007669"/>
    <property type="project" value="UniProtKB-UniRule"/>
</dbReference>
<dbReference type="Pfam" id="PF01960">
    <property type="entry name" value="ArgJ"/>
    <property type="match status" value="1"/>
</dbReference>
<comment type="pathway">
    <text evidence="8">Amino-acid biosynthesis; L-arginine biosynthesis; N(2)-acetyl-L-ornithine from L-glutamate: step 1/4.</text>
</comment>
<comment type="function">
    <text evidence="8">Catalyzes two activities which are involved in the cyclic version of arginine biosynthesis: the synthesis of N-acetylglutamate from glutamate and acetyl-CoA as the acetyl donor, and of ornithine by transacetylation between N(2)-acetylornithine and glutamate.</text>
</comment>
<dbReference type="Proteomes" id="UP000196573">
    <property type="component" value="Unassembled WGS sequence"/>
</dbReference>
<keyword evidence="3 8" id="KW-0055">Arginine biosynthesis</keyword>
<comment type="pathway">
    <text evidence="8">Amino-acid biosynthesis; L-arginine biosynthesis; L-ornithine and N-acetyl-L-glutamate from L-glutamate and N(2)-acetyl-L-ornithine (cyclic): step 1/1.</text>
</comment>
<dbReference type="EC" id="2.3.1.1" evidence="8"/>
<dbReference type="GO" id="GO:0006592">
    <property type="term" value="P:ornithine biosynthetic process"/>
    <property type="evidence" value="ECO:0007669"/>
    <property type="project" value="TreeGrafter"/>
</dbReference>
<gene>
    <name evidence="8 9" type="primary">argJ</name>
    <name evidence="9" type="ORF">EHSB41UT_00382</name>
</gene>
<dbReference type="GO" id="GO:0005737">
    <property type="term" value="C:cytoplasm"/>
    <property type="evidence" value="ECO:0007669"/>
    <property type="project" value="UniProtKB-SubCell"/>
</dbReference>
<keyword evidence="7 8" id="KW-0012">Acyltransferase</keyword>
<dbReference type="EMBL" id="FWPT01000001">
    <property type="protein sequence ID" value="SMA34343.1"/>
    <property type="molecule type" value="Genomic_DNA"/>
</dbReference>
<evidence type="ECO:0000313" key="10">
    <source>
        <dbReference type="Proteomes" id="UP000196573"/>
    </source>
</evidence>